<evidence type="ECO:0000313" key="1">
    <source>
        <dbReference type="EMBL" id="KWF30821.1"/>
    </source>
</evidence>
<gene>
    <name evidence="1" type="ORF">WT56_12455</name>
</gene>
<protein>
    <submittedName>
        <fullName evidence="1">Uncharacterized protein</fullName>
    </submittedName>
</protein>
<dbReference type="EMBL" id="LPJR01000025">
    <property type="protein sequence ID" value="KWF30821.1"/>
    <property type="molecule type" value="Genomic_DNA"/>
</dbReference>
<reference evidence="1 2" key="1">
    <citation type="submission" date="2015-11" db="EMBL/GenBank/DDBJ databases">
        <title>Expanding the genomic diversity of Burkholderia species for the development of highly accurate diagnostics.</title>
        <authorList>
            <person name="Sahl J."/>
            <person name="Keim P."/>
            <person name="Wagner D."/>
        </authorList>
    </citation>
    <scope>NUCLEOTIDE SEQUENCE [LARGE SCALE GENOMIC DNA]</scope>
    <source>
        <strain evidence="1 2">MSMB368WGS</strain>
    </source>
</reference>
<dbReference type="Proteomes" id="UP000062912">
    <property type="component" value="Unassembled WGS sequence"/>
</dbReference>
<evidence type="ECO:0000313" key="2">
    <source>
        <dbReference type="Proteomes" id="UP000062912"/>
    </source>
</evidence>
<organism evidence="1 2">
    <name type="scientific">Burkholderia pseudomultivorans</name>
    <dbReference type="NCBI Taxonomy" id="1207504"/>
    <lineage>
        <taxon>Bacteria</taxon>
        <taxon>Pseudomonadati</taxon>
        <taxon>Pseudomonadota</taxon>
        <taxon>Betaproteobacteria</taxon>
        <taxon>Burkholderiales</taxon>
        <taxon>Burkholderiaceae</taxon>
        <taxon>Burkholderia</taxon>
        <taxon>Burkholderia cepacia complex</taxon>
    </lineage>
</organism>
<accession>A0A132EJW2</accession>
<proteinExistence type="predicted"/>
<dbReference type="AlphaFoldDB" id="A0A132EJW2"/>
<dbReference type="Gene3D" id="3.10.129.10">
    <property type="entry name" value="Hotdog Thioesterase"/>
    <property type="match status" value="1"/>
</dbReference>
<sequence>MGFSLGKSSWTEIDDELIGEFASCVNGGATSNVEPAAHVHGERMLHAQRSLIVSLLISALDELYLLEDTVDGVYHGIDNLRFPAQVPTHASVRTTATLARLEAVQGVWQIVLACEMECDATTGPVLSAELLYRFSTLQQARLNTLALCSTS</sequence>
<dbReference type="InterPro" id="IPR029069">
    <property type="entry name" value="HotDog_dom_sf"/>
</dbReference>
<comment type="caution">
    <text evidence="1">The sequence shown here is derived from an EMBL/GenBank/DDBJ whole genome shotgun (WGS) entry which is preliminary data.</text>
</comment>
<name>A0A132EJW2_9BURK</name>
<dbReference type="SUPFAM" id="SSF54637">
    <property type="entry name" value="Thioesterase/thiol ester dehydrase-isomerase"/>
    <property type="match status" value="1"/>
</dbReference>